<evidence type="ECO:0000256" key="2">
    <source>
        <dbReference type="SAM" id="SignalP"/>
    </source>
</evidence>
<dbReference type="Proteomes" id="UP000193067">
    <property type="component" value="Unassembled WGS sequence"/>
</dbReference>
<accession>A0A1Y2IZN0</accession>
<feature type="compositionally biased region" description="Basic and acidic residues" evidence="1">
    <location>
        <begin position="164"/>
        <end position="178"/>
    </location>
</feature>
<feature type="compositionally biased region" description="Basic and acidic residues" evidence="1">
    <location>
        <begin position="33"/>
        <end position="52"/>
    </location>
</feature>
<feature type="compositionally biased region" description="Low complexity" evidence="1">
    <location>
        <begin position="106"/>
        <end position="117"/>
    </location>
</feature>
<dbReference type="EMBL" id="KZ084091">
    <property type="protein sequence ID" value="OSD06044.1"/>
    <property type="molecule type" value="Genomic_DNA"/>
</dbReference>
<feature type="region of interest" description="Disordered" evidence="1">
    <location>
        <begin position="132"/>
        <end position="254"/>
    </location>
</feature>
<reference evidence="3 4" key="1">
    <citation type="journal article" date="2015" name="Biotechnol. Biofuels">
        <title>Enhanced degradation of softwood versus hardwood by the white-rot fungus Pycnoporus coccineus.</title>
        <authorList>
            <person name="Couturier M."/>
            <person name="Navarro D."/>
            <person name="Chevret D."/>
            <person name="Henrissat B."/>
            <person name="Piumi F."/>
            <person name="Ruiz-Duenas F.J."/>
            <person name="Martinez A.T."/>
            <person name="Grigoriev I.V."/>
            <person name="Riley R."/>
            <person name="Lipzen A."/>
            <person name="Berrin J.G."/>
            <person name="Master E.R."/>
            <person name="Rosso M.N."/>
        </authorList>
    </citation>
    <scope>NUCLEOTIDE SEQUENCE [LARGE SCALE GENOMIC DNA]</scope>
    <source>
        <strain evidence="3 4">BRFM310</strain>
    </source>
</reference>
<evidence type="ECO:0000313" key="3">
    <source>
        <dbReference type="EMBL" id="OSD06044.1"/>
    </source>
</evidence>
<feature type="signal peptide" evidence="2">
    <location>
        <begin position="1"/>
        <end position="18"/>
    </location>
</feature>
<feature type="compositionally biased region" description="Low complexity" evidence="1">
    <location>
        <begin position="235"/>
        <end position="245"/>
    </location>
</feature>
<feature type="chain" id="PRO_5012169340" evidence="2">
    <location>
        <begin position="19"/>
        <end position="254"/>
    </location>
</feature>
<proteinExistence type="predicted"/>
<feature type="region of interest" description="Disordered" evidence="1">
    <location>
        <begin position="20"/>
        <end position="120"/>
    </location>
</feature>
<gene>
    <name evidence="3" type="ORF">PYCCODRAFT_1071275</name>
</gene>
<feature type="compositionally biased region" description="Polar residues" evidence="1">
    <location>
        <begin position="136"/>
        <end position="145"/>
    </location>
</feature>
<dbReference type="OrthoDB" id="2756218at2759"/>
<evidence type="ECO:0000313" key="4">
    <source>
        <dbReference type="Proteomes" id="UP000193067"/>
    </source>
</evidence>
<organism evidence="3 4">
    <name type="scientific">Trametes coccinea (strain BRFM310)</name>
    <name type="common">Pycnoporus coccineus</name>
    <dbReference type="NCBI Taxonomy" id="1353009"/>
    <lineage>
        <taxon>Eukaryota</taxon>
        <taxon>Fungi</taxon>
        <taxon>Dikarya</taxon>
        <taxon>Basidiomycota</taxon>
        <taxon>Agaricomycotina</taxon>
        <taxon>Agaricomycetes</taxon>
        <taxon>Polyporales</taxon>
        <taxon>Polyporaceae</taxon>
        <taxon>Trametes</taxon>
    </lineage>
</organism>
<evidence type="ECO:0000256" key="1">
    <source>
        <dbReference type="SAM" id="MobiDB-lite"/>
    </source>
</evidence>
<dbReference type="AlphaFoldDB" id="A0A1Y2IZN0"/>
<keyword evidence="2" id="KW-0732">Signal</keyword>
<keyword evidence="4" id="KW-1185">Reference proteome</keyword>
<sequence length="254" mass="26183">MRSPVLAFALFAVATVSAQTAVHVRAPRQYGGEPDRRTQDPTHGEPARRPDEIESGVPRPDRPRPPPPPHVDFGHGVIPTDGDLNGGVSDTQPAVGNDAEQGGGSMTTSSGDSASGTDLFNVGEQVGNVLPGAANAQGQLPSQGTGYAPTTGYAYSHHRMRRVLRSELKNNSTRRDDSLLPDDGGVAGWDLPTPNENDDPNGDDDDSGHDGADGVSQRGSETDGDGPNGGHAHSGEVGSSEGGHVYNEPASASG</sequence>
<protein>
    <submittedName>
        <fullName evidence="3">Uncharacterized protein</fullName>
    </submittedName>
</protein>
<feature type="compositionally biased region" description="Acidic residues" evidence="1">
    <location>
        <begin position="196"/>
        <end position="207"/>
    </location>
</feature>
<name>A0A1Y2IZN0_TRAC3</name>